<name>A0ABT7SBH9_9CELL</name>
<gene>
    <name evidence="2" type="ORF">QRT04_01245</name>
</gene>
<dbReference type="GO" id="GO:0032259">
    <property type="term" value="P:methylation"/>
    <property type="evidence" value="ECO:0007669"/>
    <property type="project" value="UniProtKB-KW"/>
</dbReference>
<evidence type="ECO:0000313" key="3">
    <source>
        <dbReference type="Proteomes" id="UP001529338"/>
    </source>
</evidence>
<feature type="domain" description="Methyltransferase" evidence="1">
    <location>
        <begin position="115"/>
        <end position="211"/>
    </location>
</feature>
<evidence type="ECO:0000259" key="1">
    <source>
        <dbReference type="Pfam" id="PF13649"/>
    </source>
</evidence>
<dbReference type="SUPFAM" id="SSF53335">
    <property type="entry name" value="S-adenosyl-L-methionine-dependent methyltransferases"/>
    <property type="match status" value="1"/>
</dbReference>
<dbReference type="Pfam" id="PF13649">
    <property type="entry name" value="Methyltransf_25"/>
    <property type="match status" value="1"/>
</dbReference>
<dbReference type="InterPro" id="IPR029063">
    <property type="entry name" value="SAM-dependent_MTases_sf"/>
</dbReference>
<dbReference type="InterPro" id="IPR050447">
    <property type="entry name" value="Erg6_SMT_methyltransf"/>
</dbReference>
<dbReference type="Proteomes" id="UP001529338">
    <property type="component" value="Unassembled WGS sequence"/>
</dbReference>
<keyword evidence="2" id="KW-0489">Methyltransferase</keyword>
<dbReference type="PANTHER" id="PTHR44068">
    <property type="entry name" value="ZGC:194242"/>
    <property type="match status" value="1"/>
</dbReference>
<dbReference type="InterPro" id="IPR041698">
    <property type="entry name" value="Methyltransf_25"/>
</dbReference>
<dbReference type="GO" id="GO:0008168">
    <property type="term" value="F:methyltransferase activity"/>
    <property type="evidence" value="ECO:0007669"/>
    <property type="project" value="UniProtKB-KW"/>
</dbReference>
<evidence type="ECO:0000313" key="2">
    <source>
        <dbReference type="EMBL" id="MDM7853542.1"/>
    </source>
</evidence>
<dbReference type="EMBL" id="JAUCGQ010000001">
    <property type="protein sequence ID" value="MDM7853542.1"/>
    <property type="molecule type" value="Genomic_DNA"/>
</dbReference>
<protein>
    <submittedName>
        <fullName evidence="2">Methyltransferase domain-containing protein</fullName>
    </submittedName>
</protein>
<sequence length="278" mass="29764">MTATDDAASALLAGAMWSWSAQVFEPARAARRYARERGSAPVVDAVPPTPGGGARFSRLWREPRLLEEPTEHDALVVEFDRLAEAYDFYVRPFSGPLFAEALDVLAPLLRADARVLDAGCGPGRELRAVAHRVPAGEVVGVDLAAGMVVGAHRAAWAAGLDNTAFVQADVGDLPHELDGAFDLVYNCLAHHHYPDPPAAAAGILRCLRPGGHYAIVDPGPEWFVQISSTLALAGDPGWIGFHTPEQFRTLLEDAGFVDVRWYDLLPGFGLALATAPDP</sequence>
<accession>A0ABT7SBH9</accession>
<dbReference type="RefSeq" id="WP_289453065.1">
    <property type="nucleotide sequence ID" value="NZ_JAUCGQ010000001.1"/>
</dbReference>
<keyword evidence="2" id="KW-0808">Transferase</keyword>
<dbReference type="PANTHER" id="PTHR44068:SF11">
    <property type="entry name" value="GERANYL DIPHOSPHATE 2-C-METHYLTRANSFERASE"/>
    <property type="match status" value="1"/>
</dbReference>
<organism evidence="2 3">
    <name type="scientific">Cellulomonas alba</name>
    <dbReference type="NCBI Taxonomy" id="3053467"/>
    <lineage>
        <taxon>Bacteria</taxon>
        <taxon>Bacillati</taxon>
        <taxon>Actinomycetota</taxon>
        <taxon>Actinomycetes</taxon>
        <taxon>Micrococcales</taxon>
        <taxon>Cellulomonadaceae</taxon>
        <taxon>Cellulomonas</taxon>
    </lineage>
</organism>
<proteinExistence type="predicted"/>
<keyword evidence="3" id="KW-1185">Reference proteome</keyword>
<dbReference type="Gene3D" id="3.40.50.150">
    <property type="entry name" value="Vaccinia Virus protein VP39"/>
    <property type="match status" value="1"/>
</dbReference>
<reference evidence="2 3" key="1">
    <citation type="submission" date="2023-06" db="EMBL/GenBank/DDBJ databases">
        <title>Cellulomonas sp. MW4 Whole genome sequence.</title>
        <authorList>
            <person name="Park S."/>
        </authorList>
    </citation>
    <scope>NUCLEOTIDE SEQUENCE [LARGE SCALE GENOMIC DNA]</scope>
    <source>
        <strain evidence="2 3">MW4</strain>
    </source>
</reference>
<dbReference type="CDD" id="cd02440">
    <property type="entry name" value="AdoMet_MTases"/>
    <property type="match status" value="1"/>
</dbReference>
<comment type="caution">
    <text evidence="2">The sequence shown here is derived from an EMBL/GenBank/DDBJ whole genome shotgun (WGS) entry which is preliminary data.</text>
</comment>